<evidence type="ECO:0000259" key="8">
    <source>
        <dbReference type="PROSITE" id="PS50075"/>
    </source>
</evidence>
<feature type="active site" description="Proton donor; for dehydratase activity" evidence="6">
    <location>
        <position position="1177"/>
    </location>
</feature>
<feature type="region of interest" description="N-terminal hotdog fold" evidence="6">
    <location>
        <begin position="960"/>
        <end position="1099"/>
    </location>
</feature>
<dbReference type="Pfam" id="PF13602">
    <property type="entry name" value="ADH_zinc_N_2"/>
    <property type="match status" value="1"/>
</dbReference>
<dbReference type="InterPro" id="IPR036291">
    <property type="entry name" value="NAD(P)-bd_dom_sf"/>
</dbReference>
<dbReference type="SUPFAM" id="SSF52151">
    <property type="entry name" value="FabD/lysophospholipase-like"/>
    <property type="match status" value="1"/>
</dbReference>
<keyword evidence="5" id="KW-0012">Acyltransferase</keyword>
<evidence type="ECO:0000259" key="10">
    <source>
        <dbReference type="PROSITE" id="PS52019"/>
    </source>
</evidence>
<dbReference type="Gene3D" id="3.40.50.720">
    <property type="entry name" value="NAD(P)-binding Rossmann-like Domain"/>
    <property type="match status" value="3"/>
</dbReference>
<dbReference type="PANTHER" id="PTHR43775">
    <property type="entry name" value="FATTY ACID SYNTHASE"/>
    <property type="match status" value="1"/>
</dbReference>
<dbReference type="SMART" id="SM00823">
    <property type="entry name" value="PKS_PP"/>
    <property type="match status" value="1"/>
</dbReference>
<feature type="domain" description="PKS/mFAS DH" evidence="10">
    <location>
        <begin position="960"/>
        <end position="1271"/>
    </location>
</feature>
<evidence type="ECO:0008006" key="13">
    <source>
        <dbReference type="Google" id="ProtNLM"/>
    </source>
</evidence>
<dbReference type="InterPro" id="IPR016035">
    <property type="entry name" value="Acyl_Trfase/lysoPLipase"/>
</dbReference>
<evidence type="ECO:0000259" key="9">
    <source>
        <dbReference type="PROSITE" id="PS52004"/>
    </source>
</evidence>
<dbReference type="Pfam" id="PF00109">
    <property type="entry name" value="ketoacyl-synt"/>
    <property type="match status" value="1"/>
</dbReference>
<dbReference type="SUPFAM" id="SSF55048">
    <property type="entry name" value="Probable ACP-binding domain of malonyl-CoA ACP transacylase"/>
    <property type="match status" value="1"/>
</dbReference>
<dbReference type="Gene3D" id="3.90.180.10">
    <property type="entry name" value="Medium-chain alcohol dehydrogenases, catalytic domain"/>
    <property type="match status" value="1"/>
</dbReference>
<dbReference type="PANTHER" id="PTHR43775:SF18">
    <property type="entry name" value="ENZYME, PUTATIVE (JCVI)-RELATED"/>
    <property type="match status" value="1"/>
</dbReference>
<dbReference type="Gene3D" id="3.40.47.10">
    <property type="match status" value="1"/>
</dbReference>
<dbReference type="EMBL" id="VCAU01000058">
    <property type="protein sequence ID" value="KAF9887630.1"/>
    <property type="molecule type" value="Genomic_DNA"/>
</dbReference>
<dbReference type="Gene3D" id="3.40.50.150">
    <property type="entry name" value="Vaccinia Virus protein VP39"/>
    <property type="match status" value="1"/>
</dbReference>
<dbReference type="InterPro" id="IPR009081">
    <property type="entry name" value="PP-bd_ACP"/>
</dbReference>
<sequence>MVINHTGNTDRYTAASPTMSTTPGSYRQDPVAVIGFANRLPGHSDNPTKLWELLERGGVASNEPPASRWSLKGHFDGSRKPHTVRTPGAMFVENVDAADFDAGFFNIATADAISIDPQQRQLLEVVYEGIENAGLSLEKLDGAAYGCFVGSYAVDYQDIQMRDPEDRVDGMTIGVGRAILSNRLSHFLNIKGASMTIDTACSGSLVGVDVACRYLQTGQIEGAIVAASNLYLCPEQNQDMGAMRAASSFSGKCHTFDAKADGYCKAEGINTVILKRLSDALRDGDPIRAVIRGTATNSDGWTPGIASPNAKAQTQAMRAAFSAANIVDLNEIGYLEAHGTGTLAGDPIEITAASSVFAPSRHPDRPLIIGSIKSNIGHSENAAGISGLIKAIMAVEKGIIPGNPTFINPNPKIDFEGLKVRASRTAIPWPDMPSRIASVNSFGYGGSNAHVVLQDAGSFLSEDHSVHVSSFAKPSDSFFDDDEENGEDANHAISGRPHLLVFSANDKDSMTKYIKDLQRHNLNPSVKVNVGDLAHTLGRRSRLFNRAFLVSSTTEIDDTSLVMGKKNPETPRIGFVFTGQGAQWSQMGKALVGLFPACEAVLARLDRALQSLPNPPSWSLHSELVEARSPDHLRLPEFSQPLVTALQLVMLEVLQSWGISAQSVVGHSSGEIAAACAAGLLTSEDAIKIAFFRGQAAKELQETSEAGVGMMAVGLGPEDATPYLAEDAGCVQIACYNSPSSVTLSGKVENLNRIKDRLQEDGHFARLLQVNLAYHSKYMSQIGDRYLTLLQENCAAPLPGSEAIQMFSSVTGSRMVQDANPVYWKTNMVSPVRFSEACNVMLSGKGAPDFLIEIGPSGALAGPIGQIKKSLPGQGASIQYAAVAKRGPESALSMFDVAGRLFIAGADIDVDRINHDDSSQVENKPMILVDLPNYSWNHSTKYWYESDASKEWRYRPFVHHDLLGSKILNAPWHAPTFRKTLDVRDVPWLIDHKMGPEIVFPGAAFCAMAIEAIYQCVQMTRPVEGVTRSDQLRYRLRNVKFEKALVLQEDRPAKVTLTLSPHPGSKDAWYDFRVYSHQDDSASINDHCHGLIRIESADVRETGSPADLEPLRNTTTAAIWYKALADAGYGFGPSFVKHLETESVAGERRSRSYLSLTEPDSKWSPQSLYPMHPACMDGCFQTVTPSAVAGIRSSIRGILVPAIIDDLVINPVQTRPETGLSCTTSDYVGKGRLDDNKNYMSGCSVYDPETGALLLKLSGLRYNRLDTDDKSAAQTYTCLEWKPDVSLLLPEQCAGLDVNESATRVDVVLDLFAHKYPTLNVMEANMTKDDTSSLWLQAGQQPTRAAYREYCFTSCDATALVAAQDEYQSAKAASFDVLDLAKAERVPPRESTFDLLIAKRDTMTPEVLANIARNSRALLADSGSFLAIETFPLGSDSSHGVVNGHTPFEEIPAIIREAGFDNIVRLHCESVQWAYLCSVSGEAKPASDDRINVARLSNACDPLLTQTRLGLEVLGWTVVEHVFPFSDLQPGSPVVILDELSHPVLTSVSPEQWDAIKEITCSKRCPLLWVTAGSQFQVNQPDNALVHGFFRTIRAEDPSLRLTTLDVKSAQGPSTVDAIDRILHRLQLPAPKTQIENEYVERDGTIYTSRIIVDADLNKVRTSRLNGADLQEQALHDLPTAARLQAERVGTLESLQYGEISPTELPVRDGCLEVEIYAAGLNFKDVAVTMGIVPENERLLGVEGAGIVRRVGKDVPYSPGDRVVVFEKGCFANRIQVTKERAHLLPESMSFEDAATLMGVYLTSLYCLFNLGNLRRGQSVLIHSAAGGIGISSIHLARYVGAEIYVTVGSEEKRRFLHESFGIPYERMFSSRTTQFAAGILAATNGCGVDVILNSLTGDLLDESWRICADGGTMVEIGKKDVLDRNKLSMEPFDRNCSFRALDFSHKSITDDLIADLMKQIFVLYEGGHVHPIHPIKVFPFEDIPAAFAYMRSGRHIGKIVISSGEAASVRVPVRPAARTLTLRPDVAYLVVGGLRGLCGSLAIHMAQHGAKHIVAFSRSGCDDERSQRVVQNCRSFGCEVYGAKGDVASWDDVLRSFEVAPVRVGGIIQGAMLLRDKPYEMMTVDEYHATITSKVQGTWNLHRAAEHLNLPLDFFTMLSSISGVVGQKGQANYAAANVFMDAFAVYRQSQGLPANSTNLGVIEDVGYVAEQGGMLQHFDTGLWTGINEKVLREILEYSIWQQQPQPINAASSAQLITGIAVPLPEGAEIARDARFASLFLGNNTGKGNQAGGGNDANKDIQAFFLLLKSGADPTALLNACVDVVNQRFTKMLRLSEPMEPAKSLTVYGLDSLSAVEFRNWLRSELSADLSTLEITGANSLFALCEKIIAKIAKASS</sequence>
<dbReference type="PROSITE" id="PS52004">
    <property type="entry name" value="KS3_2"/>
    <property type="match status" value="1"/>
</dbReference>
<dbReference type="InterPro" id="IPR014031">
    <property type="entry name" value="Ketoacyl_synth_C"/>
</dbReference>
<dbReference type="SMART" id="SM00826">
    <property type="entry name" value="PKS_DH"/>
    <property type="match status" value="1"/>
</dbReference>
<evidence type="ECO:0000256" key="2">
    <source>
        <dbReference type="ARBA" id="ARBA00022553"/>
    </source>
</evidence>
<dbReference type="InterPro" id="IPR050091">
    <property type="entry name" value="PKS_NRPS_Biosynth_Enz"/>
</dbReference>
<evidence type="ECO:0000313" key="12">
    <source>
        <dbReference type="Proteomes" id="UP001194746"/>
    </source>
</evidence>
<dbReference type="SMART" id="SM00822">
    <property type="entry name" value="PKS_KR"/>
    <property type="match status" value="1"/>
</dbReference>
<dbReference type="CDD" id="cd05195">
    <property type="entry name" value="enoyl_red"/>
    <property type="match status" value="1"/>
</dbReference>
<feature type="domain" description="Ketosynthase family 3 (KS3)" evidence="9">
    <location>
        <begin position="28"/>
        <end position="455"/>
    </location>
</feature>
<dbReference type="Pfam" id="PF02801">
    <property type="entry name" value="Ketoacyl-synt_C"/>
    <property type="match status" value="1"/>
</dbReference>
<dbReference type="InterPro" id="IPR032821">
    <property type="entry name" value="PKS_assoc"/>
</dbReference>
<dbReference type="InterPro" id="IPR042104">
    <property type="entry name" value="PKS_dehydratase_sf"/>
</dbReference>
<dbReference type="SUPFAM" id="SSF50129">
    <property type="entry name" value="GroES-like"/>
    <property type="match status" value="1"/>
</dbReference>
<dbReference type="InterPro" id="IPR020843">
    <property type="entry name" value="ER"/>
</dbReference>
<dbReference type="InterPro" id="IPR016039">
    <property type="entry name" value="Thiolase-like"/>
</dbReference>
<dbReference type="InterPro" id="IPR016036">
    <property type="entry name" value="Malonyl_transacylase_ACP-bd"/>
</dbReference>
<dbReference type="GO" id="GO:0004312">
    <property type="term" value="F:fatty acid synthase activity"/>
    <property type="evidence" value="ECO:0007669"/>
    <property type="project" value="TreeGrafter"/>
</dbReference>
<dbReference type="GO" id="GO:0031177">
    <property type="term" value="F:phosphopantetheine binding"/>
    <property type="evidence" value="ECO:0007669"/>
    <property type="project" value="InterPro"/>
</dbReference>
<dbReference type="Gene3D" id="3.40.366.10">
    <property type="entry name" value="Malonyl-Coenzyme A Acyl Carrier Protein, domain 2"/>
    <property type="match status" value="1"/>
</dbReference>
<evidence type="ECO:0000256" key="6">
    <source>
        <dbReference type="PROSITE-ProRule" id="PRU01363"/>
    </source>
</evidence>
<dbReference type="InterPro" id="IPR011032">
    <property type="entry name" value="GroES-like_sf"/>
</dbReference>
<dbReference type="InterPro" id="IPR014030">
    <property type="entry name" value="Ketoacyl_synth_N"/>
</dbReference>
<dbReference type="InterPro" id="IPR020806">
    <property type="entry name" value="PKS_PP-bd"/>
</dbReference>
<dbReference type="GO" id="GO:0006633">
    <property type="term" value="P:fatty acid biosynthetic process"/>
    <property type="evidence" value="ECO:0007669"/>
    <property type="project" value="TreeGrafter"/>
</dbReference>
<keyword evidence="1" id="KW-0596">Phosphopantetheine</keyword>
<keyword evidence="12" id="KW-1185">Reference proteome</keyword>
<feature type="active site" description="Proton acceptor; for dehydratase activity" evidence="6">
    <location>
        <position position="992"/>
    </location>
</feature>
<dbReference type="FunFam" id="3.40.50.720:FF:000209">
    <property type="entry name" value="Polyketide synthase Pks12"/>
    <property type="match status" value="1"/>
</dbReference>
<keyword evidence="3" id="KW-0808">Transferase</keyword>
<keyword evidence="2" id="KW-0597">Phosphoprotein</keyword>
<dbReference type="Pfam" id="PF23114">
    <property type="entry name" value="NAD-bd_HRPKS_sdrA"/>
    <property type="match status" value="1"/>
</dbReference>
<dbReference type="InterPro" id="IPR013154">
    <property type="entry name" value="ADH-like_N"/>
</dbReference>
<dbReference type="Pfam" id="PF21089">
    <property type="entry name" value="PKS_DH_N"/>
    <property type="match status" value="1"/>
</dbReference>
<dbReference type="InterPro" id="IPR049552">
    <property type="entry name" value="PKS_DH_N"/>
</dbReference>
<gene>
    <name evidence="11" type="ORF">FE257_009723</name>
</gene>
<dbReference type="InterPro" id="IPR020807">
    <property type="entry name" value="PKS_DH"/>
</dbReference>
<name>A0AAD4CJG6_ASPNN</name>
<dbReference type="InterPro" id="IPR057326">
    <property type="entry name" value="KR_dom"/>
</dbReference>
<accession>A0AAD4CJG6</accession>
<evidence type="ECO:0000256" key="1">
    <source>
        <dbReference type="ARBA" id="ARBA00022450"/>
    </source>
</evidence>
<dbReference type="Pfam" id="PF14765">
    <property type="entry name" value="PS-DH"/>
    <property type="match status" value="1"/>
</dbReference>
<dbReference type="InterPro" id="IPR014043">
    <property type="entry name" value="Acyl_transferase_dom"/>
</dbReference>
<dbReference type="InterPro" id="IPR020841">
    <property type="entry name" value="PKS_Beta-ketoAc_synthase_dom"/>
</dbReference>
<dbReference type="GO" id="GO:0044550">
    <property type="term" value="P:secondary metabolite biosynthetic process"/>
    <property type="evidence" value="ECO:0007669"/>
    <property type="project" value="UniProtKB-ARBA"/>
</dbReference>
<evidence type="ECO:0000256" key="7">
    <source>
        <dbReference type="SAM" id="MobiDB-lite"/>
    </source>
</evidence>
<dbReference type="InterPro" id="IPR056501">
    <property type="entry name" value="NAD-bd_HRPKS_sdrA"/>
</dbReference>
<protein>
    <recommendedName>
        <fullName evidence="13">Carrier domain-containing protein</fullName>
    </recommendedName>
</protein>
<evidence type="ECO:0000256" key="5">
    <source>
        <dbReference type="ARBA" id="ARBA00023315"/>
    </source>
</evidence>
<dbReference type="SMART" id="SM00827">
    <property type="entry name" value="PKS_AT"/>
    <property type="match status" value="1"/>
</dbReference>
<feature type="domain" description="Carrier" evidence="8">
    <location>
        <begin position="2316"/>
        <end position="2392"/>
    </location>
</feature>
<dbReference type="Pfam" id="PF16197">
    <property type="entry name" value="KAsynt_C_assoc"/>
    <property type="match status" value="1"/>
</dbReference>
<dbReference type="InterPro" id="IPR036736">
    <property type="entry name" value="ACP-like_sf"/>
</dbReference>
<dbReference type="InterPro" id="IPR049900">
    <property type="entry name" value="PKS_mFAS_DH"/>
</dbReference>
<dbReference type="InterPro" id="IPR001227">
    <property type="entry name" value="Ac_transferase_dom_sf"/>
</dbReference>
<dbReference type="GO" id="GO:0016491">
    <property type="term" value="F:oxidoreductase activity"/>
    <property type="evidence" value="ECO:0007669"/>
    <property type="project" value="InterPro"/>
</dbReference>
<dbReference type="Pfam" id="PF08240">
    <property type="entry name" value="ADH_N"/>
    <property type="match status" value="1"/>
</dbReference>
<dbReference type="Gene3D" id="1.10.1200.10">
    <property type="entry name" value="ACP-like"/>
    <property type="match status" value="1"/>
</dbReference>
<evidence type="ECO:0000313" key="11">
    <source>
        <dbReference type="EMBL" id="KAF9887630.1"/>
    </source>
</evidence>
<dbReference type="SUPFAM" id="SSF53901">
    <property type="entry name" value="Thiolase-like"/>
    <property type="match status" value="1"/>
</dbReference>
<keyword evidence="4" id="KW-0511">Multifunctional enzyme</keyword>
<dbReference type="Pfam" id="PF08659">
    <property type="entry name" value="KR"/>
    <property type="match status" value="1"/>
</dbReference>
<evidence type="ECO:0000256" key="4">
    <source>
        <dbReference type="ARBA" id="ARBA00023268"/>
    </source>
</evidence>
<reference evidence="11" key="1">
    <citation type="journal article" date="2019" name="Beilstein J. Org. Chem.">
        <title>Nanangenines: drimane sesquiterpenoids as the dominant metabolite cohort of a novel Australian fungus, Aspergillus nanangensis.</title>
        <authorList>
            <person name="Lacey H.J."/>
            <person name="Gilchrist C.L.M."/>
            <person name="Crombie A."/>
            <person name="Kalaitzis J.A."/>
            <person name="Vuong D."/>
            <person name="Rutledge P.J."/>
            <person name="Turner P."/>
            <person name="Pitt J.I."/>
            <person name="Lacey E."/>
            <person name="Chooi Y.H."/>
            <person name="Piggott A.M."/>
        </authorList>
    </citation>
    <scope>NUCLEOTIDE SEQUENCE</scope>
    <source>
        <strain evidence="11">MST-FP2251</strain>
    </source>
</reference>
<dbReference type="Pfam" id="PF00698">
    <property type="entry name" value="Acyl_transf_1"/>
    <property type="match status" value="1"/>
</dbReference>
<dbReference type="Gene3D" id="3.10.129.110">
    <property type="entry name" value="Polyketide synthase dehydratase"/>
    <property type="match status" value="1"/>
</dbReference>
<dbReference type="SMART" id="SM00825">
    <property type="entry name" value="PKS_KS"/>
    <property type="match status" value="1"/>
</dbReference>
<dbReference type="PROSITE" id="PS52019">
    <property type="entry name" value="PKS_MFAS_DH"/>
    <property type="match status" value="1"/>
</dbReference>
<evidence type="ECO:0000256" key="3">
    <source>
        <dbReference type="ARBA" id="ARBA00022679"/>
    </source>
</evidence>
<dbReference type="CDD" id="cd00833">
    <property type="entry name" value="PKS"/>
    <property type="match status" value="1"/>
</dbReference>
<dbReference type="SUPFAM" id="SSF51735">
    <property type="entry name" value="NAD(P)-binding Rossmann-fold domains"/>
    <property type="match status" value="2"/>
</dbReference>
<dbReference type="SMART" id="SM00829">
    <property type="entry name" value="PKS_ER"/>
    <property type="match status" value="1"/>
</dbReference>
<dbReference type="InterPro" id="IPR029063">
    <property type="entry name" value="SAM-dependent_MTases_sf"/>
</dbReference>
<organism evidence="11 12">
    <name type="scientific">Aspergillus nanangensis</name>
    <dbReference type="NCBI Taxonomy" id="2582783"/>
    <lineage>
        <taxon>Eukaryota</taxon>
        <taxon>Fungi</taxon>
        <taxon>Dikarya</taxon>
        <taxon>Ascomycota</taxon>
        <taxon>Pezizomycotina</taxon>
        <taxon>Eurotiomycetes</taxon>
        <taxon>Eurotiomycetidae</taxon>
        <taxon>Eurotiales</taxon>
        <taxon>Aspergillaceae</taxon>
        <taxon>Aspergillus</taxon>
        <taxon>Aspergillus subgen. Circumdati</taxon>
    </lineage>
</organism>
<comment type="caution">
    <text evidence="11">The sequence shown here is derived from an EMBL/GenBank/DDBJ whole genome shotgun (WGS) entry which is preliminary data.</text>
</comment>
<dbReference type="PROSITE" id="PS50075">
    <property type="entry name" value="CARRIER"/>
    <property type="match status" value="1"/>
</dbReference>
<dbReference type="SUPFAM" id="SSF47336">
    <property type="entry name" value="ACP-like"/>
    <property type="match status" value="1"/>
</dbReference>
<dbReference type="Proteomes" id="UP001194746">
    <property type="component" value="Unassembled WGS sequence"/>
</dbReference>
<dbReference type="InterPro" id="IPR013968">
    <property type="entry name" value="PKS_KR"/>
</dbReference>
<feature type="region of interest" description="C-terminal hotdog fold" evidence="6">
    <location>
        <begin position="1112"/>
        <end position="1271"/>
    </location>
</feature>
<reference evidence="11" key="2">
    <citation type="submission" date="2020-02" db="EMBL/GenBank/DDBJ databases">
        <authorList>
            <person name="Gilchrist C.L.M."/>
            <person name="Chooi Y.-H."/>
        </authorList>
    </citation>
    <scope>NUCLEOTIDE SEQUENCE</scope>
    <source>
        <strain evidence="11">MST-FP2251</strain>
    </source>
</reference>
<proteinExistence type="predicted"/>
<dbReference type="InterPro" id="IPR049551">
    <property type="entry name" value="PKS_DH_C"/>
</dbReference>
<dbReference type="GO" id="GO:1901336">
    <property type="term" value="P:lactone biosynthetic process"/>
    <property type="evidence" value="ECO:0007669"/>
    <property type="project" value="UniProtKB-ARBA"/>
</dbReference>
<feature type="region of interest" description="Disordered" evidence="7">
    <location>
        <begin position="1"/>
        <end position="25"/>
    </location>
</feature>